<accession>A0AAD8MK24</accession>
<proteinExistence type="predicted"/>
<dbReference type="AlphaFoldDB" id="A0AAD8MK24"/>
<sequence>MKRSKSEQLGVKRLRGSDYVNVNAGGILNKPLLRSVSRDTIHRRLDNENEIVPLILPGKVVEDESSGVPPMKPFKNHYDRITGDILRQMNRANDLLVCIQEKAWEEVENYEGKKVGQSSILEGRNETCPSWVSTSGEELAKGDPVMFLPCGLAAASSITVVGTPKYAHCQDLPRQAKVRTADSFILVSQFMVELQLARLIVGG</sequence>
<dbReference type="EMBL" id="JAUIZM010000007">
    <property type="protein sequence ID" value="KAK1375514.1"/>
    <property type="molecule type" value="Genomic_DNA"/>
</dbReference>
<evidence type="ECO:0000313" key="2">
    <source>
        <dbReference type="Proteomes" id="UP001237642"/>
    </source>
</evidence>
<evidence type="ECO:0000313" key="1">
    <source>
        <dbReference type="EMBL" id="KAK1375514.1"/>
    </source>
</evidence>
<name>A0AAD8MK24_9APIA</name>
<reference evidence="1" key="1">
    <citation type="submission" date="2023-02" db="EMBL/GenBank/DDBJ databases">
        <title>Genome of toxic invasive species Heracleum sosnowskyi carries increased number of genes despite the absence of recent whole-genome duplications.</title>
        <authorList>
            <person name="Schelkunov M."/>
            <person name="Shtratnikova V."/>
            <person name="Makarenko M."/>
            <person name="Klepikova A."/>
            <person name="Omelchenko D."/>
            <person name="Novikova G."/>
            <person name="Obukhova E."/>
            <person name="Bogdanov V."/>
            <person name="Penin A."/>
            <person name="Logacheva M."/>
        </authorList>
    </citation>
    <scope>NUCLEOTIDE SEQUENCE</scope>
    <source>
        <strain evidence="1">Hsosn_3</strain>
        <tissue evidence="1">Leaf</tissue>
    </source>
</reference>
<reference evidence="1" key="2">
    <citation type="submission" date="2023-05" db="EMBL/GenBank/DDBJ databases">
        <authorList>
            <person name="Schelkunov M.I."/>
        </authorList>
    </citation>
    <scope>NUCLEOTIDE SEQUENCE</scope>
    <source>
        <strain evidence="1">Hsosn_3</strain>
        <tissue evidence="1">Leaf</tissue>
    </source>
</reference>
<keyword evidence="2" id="KW-1185">Reference proteome</keyword>
<dbReference type="Proteomes" id="UP001237642">
    <property type="component" value="Unassembled WGS sequence"/>
</dbReference>
<comment type="caution">
    <text evidence="1">The sequence shown here is derived from an EMBL/GenBank/DDBJ whole genome shotgun (WGS) entry which is preliminary data.</text>
</comment>
<organism evidence="1 2">
    <name type="scientific">Heracleum sosnowskyi</name>
    <dbReference type="NCBI Taxonomy" id="360622"/>
    <lineage>
        <taxon>Eukaryota</taxon>
        <taxon>Viridiplantae</taxon>
        <taxon>Streptophyta</taxon>
        <taxon>Embryophyta</taxon>
        <taxon>Tracheophyta</taxon>
        <taxon>Spermatophyta</taxon>
        <taxon>Magnoliopsida</taxon>
        <taxon>eudicotyledons</taxon>
        <taxon>Gunneridae</taxon>
        <taxon>Pentapetalae</taxon>
        <taxon>asterids</taxon>
        <taxon>campanulids</taxon>
        <taxon>Apiales</taxon>
        <taxon>Apiaceae</taxon>
        <taxon>Apioideae</taxon>
        <taxon>apioid superclade</taxon>
        <taxon>Tordylieae</taxon>
        <taxon>Tordyliinae</taxon>
        <taxon>Heracleum</taxon>
    </lineage>
</organism>
<gene>
    <name evidence="1" type="ORF">POM88_031707</name>
</gene>
<protein>
    <submittedName>
        <fullName evidence="1">Uncharacterized protein</fullName>
    </submittedName>
</protein>